<dbReference type="InterPro" id="IPR044074">
    <property type="entry name" value="PurU_ACT"/>
</dbReference>
<proteinExistence type="predicted"/>
<comment type="caution">
    <text evidence="2">The sequence shown here is derived from an EMBL/GenBank/DDBJ whole genome shotgun (WGS) entry which is preliminary data.</text>
</comment>
<dbReference type="CDD" id="cd04875">
    <property type="entry name" value="ACT_F4HF-DF"/>
    <property type="match status" value="1"/>
</dbReference>
<reference evidence="2 3" key="1">
    <citation type="submission" date="2014-03" db="EMBL/GenBank/DDBJ databases">
        <title>The Genome Sequence of Francisella tularensis subsp. tularensis str. SCHU S4 substr. FSC043.</title>
        <authorList>
            <consortium name="The Broad Institute Genomics Platform"/>
            <consortium name="The Broad Institute Genome Sequencing Center for Infectious Disease"/>
            <person name="Chapman S.B."/>
            <person name="Guina T."/>
            <person name="Gelhaus C."/>
            <person name="Comer J."/>
            <person name="Sellati T."/>
            <person name="Sjostedt A."/>
            <person name="Young S.K."/>
            <person name="Zeng Q."/>
            <person name="Gargeya S."/>
            <person name="Abouelleil A."/>
            <person name="Alvarado L."/>
            <person name="Chapman S.B."/>
            <person name="Gainer-Dewar J."/>
            <person name="Goldberg J."/>
            <person name="Griggs A."/>
            <person name="Gujja S."/>
            <person name="Hansen M."/>
            <person name="Howarth C."/>
            <person name="Imamovic A."/>
            <person name="Larimer J."/>
            <person name="Murphy C."/>
            <person name="Naylor J."/>
            <person name="Pearson M."/>
            <person name="Poon T.W."/>
            <person name="Priest M."/>
            <person name="Roberts A."/>
            <person name="Saif S."/>
            <person name="Shea T."/>
            <person name="Sykes S."/>
            <person name="Wortman J."/>
            <person name="Nusbaum C."/>
            <person name="Birren B."/>
        </authorList>
    </citation>
    <scope>NUCLEOTIDE SEQUENCE [LARGE SCALE GENOMIC DNA]</scope>
    <source>
        <strain evidence="2 3">Schu S4</strain>
    </source>
</reference>
<dbReference type="Proteomes" id="UP000023806">
    <property type="component" value="Unassembled WGS sequence"/>
</dbReference>
<dbReference type="Gene3D" id="3.30.70.260">
    <property type="match status" value="1"/>
</dbReference>
<dbReference type="PRINTS" id="PR01575">
    <property type="entry name" value="FFH4HYDRLASE"/>
</dbReference>
<evidence type="ECO:0000313" key="2">
    <source>
        <dbReference type="EMBL" id="EZK38107.1"/>
    </source>
</evidence>
<dbReference type="InterPro" id="IPR002912">
    <property type="entry name" value="ACT_dom"/>
</dbReference>
<accession>A0AAD3AT54</accession>
<name>A0AAD3AT54_FRATT</name>
<dbReference type="InterPro" id="IPR004810">
    <property type="entry name" value="PurU"/>
</dbReference>
<protein>
    <recommendedName>
        <fullName evidence="1">ACT domain-containing protein</fullName>
    </recommendedName>
</protein>
<dbReference type="SUPFAM" id="SSF55021">
    <property type="entry name" value="ACT-like"/>
    <property type="match status" value="1"/>
</dbReference>
<gene>
    <name evidence="2" type="ORF">P250_02865</name>
</gene>
<dbReference type="AlphaFoldDB" id="A0AAD3AT54"/>
<dbReference type="GO" id="GO:0006189">
    <property type="term" value="P:'de novo' IMP biosynthetic process"/>
    <property type="evidence" value="ECO:0007669"/>
    <property type="project" value="InterPro"/>
</dbReference>
<evidence type="ECO:0000313" key="3">
    <source>
        <dbReference type="Proteomes" id="UP000023806"/>
    </source>
</evidence>
<evidence type="ECO:0000259" key="1">
    <source>
        <dbReference type="PROSITE" id="PS51671"/>
    </source>
</evidence>
<feature type="domain" description="ACT" evidence="1">
    <location>
        <begin position="5"/>
        <end position="86"/>
    </location>
</feature>
<organism evidence="2 3">
    <name type="scientific">Francisella tularensis subsp. tularensis str. SCHU S4 substr. FSC237</name>
    <dbReference type="NCBI Taxonomy" id="1341660"/>
    <lineage>
        <taxon>Bacteria</taxon>
        <taxon>Pseudomonadati</taxon>
        <taxon>Pseudomonadota</taxon>
        <taxon>Gammaproteobacteria</taxon>
        <taxon>Thiotrichales</taxon>
        <taxon>Francisellaceae</taxon>
        <taxon>Francisella</taxon>
    </lineage>
</organism>
<dbReference type="PROSITE" id="PS51671">
    <property type="entry name" value="ACT"/>
    <property type="match status" value="1"/>
</dbReference>
<dbReference type="EMBL" id="JIDS01000002">
    <property type="protein sequence ID" value="EZK38107.1"/>
    <property type="molecule type" value="Genomic_DNA"/>
</dbReference>
<sequence length="86" mass="10144">MQKYRLLIETDDQKGLVYKVSKIIFENNLNVERNSEFVDKQHNKFFMRTVFSGEVNIQLMLSDLTETLLTKSQIKLVDSSKKILLF</sequence>
<dbReference type="GO" id="GO:0008864">
    <property type="term" value="F:formyltetrahydrofolate deformylase activity"/>
    <property type="evidence" value="ECO:0007669"/>
    <property type="project" value="InterPro"/>
</dbReference>
<dbReference type="InterPro" id="IPR045865">
    <property type="entry name" value="ACT-like_dom_sf"/>
</dbReference>